<feature type="region of interest" description="Disordered" evidence="1">
    <location>
        <begin position="179"/>
        <end position="208"/>
    </location>
</feature>
<evidence type="ECO:0000313" key="3">
    <source>
        <dbReference type="Proteomes" id="UP000789901"/>
    </source>
</evidence>
<feature type="non-terminal residue" evidence="2">
    <location>
        <position position="275"/>
    </location>
</feature>
<name>A0ABN7WT90_GIGMA</name>
<sequence length="275" mass="31343">MKRQKNSYLVEEKQKAVELACQTSNTYAANYYSLDLTMLAPPVIIFKGKTWPVNPPPPLASSRNSKAMLVLDSFSAHITDQVKAIFRSRNTDLATSQTWYRWIANGSNGLTKGRVTNDLKRRNLKRANLSTVCHWVLNTWNDISEDIIVRAFKKYGISNCLLGSKDYLIYNDDEGDSDKFGEYEDKEEFDEDYKSEEGEFDEGNNDNSNEYNKWPEYFVVIEAIEFTDLLTSNGLFIGSSSKATRVARIWIYQRDTPPLFKTPSSSPLLPASPPL</sequence>
<gene>
    <name evidence="2" type="ORF">GMARGA_LOCUS34025</name>
</gene>
<evidence type="ECO:0000313" key="2">
    <source>
        <dbReference type="EMBL" id="CAG8838534.1"/>
    </source>
</evidence>
<dbReference type="Proteomes" id="UP000789901">
    <property type="component" value="Unassembled WGS sequence"/>
</dbReference>
<protein>
    <submittedName>
        <fullName evidence="2">32107_t:CDS:1</fullName>
    </submittedName>
</protein>
<accession>A0ABN7WT90</accession>
<organism evidence="2 3">
    <name type="scientific">Gigaspora margarita</name>
    <dbReference type="NCBI Taxonomy" id="4874"/>
    <lineage>
        <taxon>Eukaryota</taxon>
        <taxon>Fungi</taxon>
        <taxon>Fungi incertae sedis</taxon>
        <taxon>Mucoromycota</taxon>
        <taxon>Glomeromycotina</taxon>
        <taxon>Glomeromycetes</taxon>
        <taxon>Diversisporales</taxon>
        <taxon>Gigasporaceae</taxon>
        <taxon>Gigaspora</taxon>
    </lineage>
</organism>
<comment type="caution">
    <text evidence="2">The sequence shown here is derived from an EMBL/GenBank/DDBJ whole genome shotgun (WGS) entry which is preliminary data.</text>
</comment>
<feature type="compositionally biased region" description="Acidic residues" evidence="1">
    <location>
        <begin position="184"/>
        <end position="204"/>
    </location>
</feature>
<reference evidence="2 3" key="1">
    <citation type="submission" date="2021-06" db="EMBL/GenBank/DDBJ databases">
        <authorList>
            <person name="Kallberg Y."/>
            <person name="Tangrot J."/>
            <person name="Rosling A."/>
        </authorList>
    </citation>
    <scope>NUCLEOTIDE SEQUENCE [LARGE SCALE GENOMIC DNA]</scope>
    <source>
        <strain evidence="2 3">120-4 pot B 10/14</strain>
    </source>
</reference>
<keyword evidence="3" id="KW-1185">Reference proteome</keyword>
<evidence type="ECO:0000256" key="1">
    <source>
        <dbReference type="SAM" id="MobiDB-lite"/>
    </source>
</evidence>
<dbReference type="EMBL" id="CAJVQB010058321">
    <property type="protein sequence ID" value="CAG8838534.1"/>
    <property type="molecule type" value="Genomic_DNA"/>
</dbReference>
<feature type="non-terminal residue" evidence="2">
    <location>
        <position position="1"/>
    </location>
</feature>
<proteinExistence type="predicted"/>